<sequence>MESAYILLKEPEPPPADWEERHSNSRGVPYYFNRTTRQSVWERPTPSTSASSTITIGAPQKVRASHLLVKHAESRRPSSWKSPTITRSKEEARKIITGFRKRIVSGETDLPTLAKTESDCSSAQQGGDFGFFGPKQMQKAFEDATYALQVGELSGVVDSDSGLHLILRTA</sequence>
<dbReference type="Gene3D" id="3.10.50.40">
    <property type="match status" value="1"/>
</dbReference>
<dbReference type="Pfam" id="PF00639">
    <property type="entry name" value="Rotamase"/>
    <property type="match status" value="1"/>
</dbReference>
<dbReference type="InterPro" id="IPR036020">
    <property type="entry name" value="WW_dom_sf"/>
</dbReference>
<evidence type="ECO:0000256" key="3">
    <source>
        <dbReference type="ARBA" id="ARBA00023235"/>
    </source>
</evidence>
<dbReference type="PROSITE" id="PS50198">
    <property type="entry name" value="PPIC_PPIASE_2"/>
    <property type="match status" value="1"/>
</dbReference>
<evidence type="ECO:0000256" key="4">
    <source>
        <dbReference type="PROSITE-ProRule" id="PRU00278"/>
    </source>
</evidence>
<dbReference type="FunFam" id="3.10.50.40:FF:000026">
    <property type="entry name" value="Peptidyl-prolyl cis-trans isomerase"/>
    <property type="match status" value="1"/>
</dbReference>
<proteinExistence type="predicted"/>
<dbReference type="GO" id="GO:0005829">
    <property type="term" value="C:cytosol"/>
    <property type="evidence" value="ECO:0007669"/>
    <property type="project" value="TreeGrafter"/>
</dbReference>
<dbReference type="SUPFAM" id="SSF54534">
    <property type="entry name" value="FKBP-like"/>
    <property type="match status" value="1"/>
</dbReference>
<dbReference type="InterPro" id="IPR000297">
    <property type="entry name" value="PPIase_PpiC"/>
</dbReference>
<reference evidence="9" key="1">
    <citation type="submission" date="2020-05" db="EMBL/GenBank/DDBJ databases">
        <title>Phylogenomic resolution of chytrid fungi.</title>
        <authorList>
            <person name="Stajich J.E."/>
            <person name="Amses K."/>
            <person name="Simmons R."/>
            <person name="Seto K."/>
            <person name="Myers J."/>
            <person name="Bonds A."/>
            <person name="Quandt C.A."/>
            <person name="Barry K."/>
            <person name="Liu P."/>
            <person name="Grigoriev I."/>
            <person name="Longcore J.E."/>
            <person name="James T.Y."/>
        </authorList>
    </citation>
    <scope>NUCLEOTIDE SEQUENCE</scope>
    <source>
        <strain evidence="9">JEL0379</strain>
    </source>
</reference>
<dbReference type="EC" id="5.2.1.8" evidence="5"/>
<organism evidence="9 10">
    <name type="scientific">Geranomyces variabilis</name>
    <dbReference type="NCBI Taxonomy" id="109894"/>
    <lineage>
        <taxon>Eukaryota</taxon>
        <taxon>Fungi</taxon>
        <taxon>Fungi incertae sedis</taxon>
        <taxon>Chytridiomycota</taxon>
        <taxon>Chytridiomycota incertae sedis</taxon>
        <taxon>Chytridiomycetes</taxon>
        <taxon>Spizellomycetales</taxon>
        <taxon>Powellomycetaceae</taxon>
        <taxon>Geranomyces</taxon>
    </lineage>
</organism>
<dbReference type="InterPro" id="IPR046357">
    <property type="entry name" value="PPIase_dom_sf"/>
</dbReference>
<gene>
    <name evidence="9" type="primary">PIN1_2</name>
    <name evidence="9" type="ORF">HDU87_008404</name>
</gene>
<protein>
    <recommendedName>
        <fullName evidence="5">Peptidyl-prolyl cis-trans isomerase</fullName>
        <ecNumber evidence="5">5.2.1.8</ecNumber>
    </recommendedName>
</protein>
<evidence type="ECO:0000259" key="8">
    <source>
        <dbReference type="PROSITE" id="PS50198"/>
    </source>
</evidence>
<accession>A0AAD5XM40</accession>
<dbReference type="CDD" id="cd00201">
    <property type="entry name" value="WW"/>
    <property type="match status" value="1"/>
</dbReference>
<dbReference type="PANTHER" id="PTHR10657">
    <property type="entry name" value="PEPTIDYL-PROLYL CIS-TRANS ISOMERASE"/>
    <property type="match status" value="1"/>
</dbReference>
<keyword evidence="3 4" id="KW-0413">Isomerase</keyword>
<evidence type="ECO:0000259" key="7">
    <source>
        <dbReference type="PROSITE" id="PS50020"/>
    </source>
</evidence>
<evidence type="ECO:0000256" key="5">
    <source>
        <dbReference type="RuleBase" id="RU363014"/>
    </source>
</evidence>
<dbReference type="EMBL" id="JADGJQ010000088">
    <property type="protein sequence ID" value="KAJ3171297.1"/>
    <property type="molecule type" value="Genomic_DNA"/>
</dbReference>
<evidence type="ECO:0000256" key="2">
    <source>
        <dbReference type="ARBA" id="ARBA00023110"/>
    </source>
</evidence>
<dbReference type="AlphaFoldDB" id="A0AAD5XM40"/>
<feature type="domain" description="WW" evidence="7">
    <location>
        <begin position="12"/>
        <end position="46"/>
    </location>
</feature>
<evidence type="ECO:0000313" key="10">
    <source>
        <dbReference type="Proteomes" id="UP001212152"/>
    </source>
</evidence>
<feature type="region of interest" description="Disordered" evidence="6">
    <location>
        <begin position="1"/>
        <end position="29"/>
    </location>
</feature>
<name>A0AAD5XM40_9FUNG</name>
<keyword evidence="2 4" id="KW-0697">Rotamase</keyword>
<feature type="domain" description="PpiC" evidence="8">
    <location>
        <begin position="59"/>
        <end position="170"/>
    </location>
</feature>
<dbReference type="Proteomes" id="UP001212152">
    <property type="component" value="Unassembled WGS sequence"/>
</dbReference>
<dbReference type="SUPFAM" id="SSF51045">
    <property type="entry name" value="WW domain"/>
    <property type="match status" value="1"/>
</dbReference>
<dbReference type="GO" id="GO:0005634">
    <property type="term" value="C:nucleus"/>
    <property type="evidence" value="ECO:0007669"/>
    <property type="project" value="TreeGrafter"/>
</dbReference>
<dbReference type="Pfam" id="PF00397">
    <property type="entry name" value="WW"/>
    <property type="match status" value="1"/>
</dbReference>
<evidence type="ECO:0000313" key="9">
    <source>
        <dbReference type="EMBL" id="KAJ3171297.1"/>
    </source>
</evidence>
<dbReference type="PANTHER" id="PTHR10657:SF4">
    <property type="entry name" value="PEPTIDYL-PROLYL CIS-TRANS ISOMERASE-RELATED"/>
    <property type="match status" value="1"/>
</dbReference>
<dbReference type="GO" id="GO:0060261">
    <property type="term" value="P:positive regulation of transcription initiation by RNA polymerase II"/>
    <property type="evidence" value="ECO:0007669"/>
    <property type="project" value="UniProtKB-ARBA"/>
</dbReference>
<keyword evidence="10" id="KW-1185">Reference proteome</keyword>
<dbReference type="SMART" id="SM00456">
    <property type="entry name" value="WW"/>
    <property type="match status" value="1"/>
</dbReference>
<dbReference type="Gene3D" id="2.20.70.10">
    <property type="match status" value="1"/>
</dbReference>
<dbReference type="InterPro" id="IPR001202">
    <property type="entry name" value="WW_dom"/>
</dbReference>
<evidence type="ECO:0000256" key="6">
    <source>
        <dbReference type="SAM" id="MobiDB-lite"/>
    </source>
</evidence>
<dbReference type="GO" id="GO:0003755">
    <property type="term" value="F:peptidyl-prolyl cis-trans isomerase activity"/>
    <property type="evidence" value="ECO:0007669"/>
    <property type="project" value="UniProtKB-UniRule"/>
</dbReference>
<dbReference type="InterPro" id="IPR051370">
    <property type="entry name" value="PPIase_Pin1"/>
</dbReference>
<evidence type="ECO:0000256" key="1">
    <source>
        <dbReference type="ARBA" id="ARBA00000971"/>
    </source>
</evidence>
<dbReference type="PROSITE" id="PS50020">
    <property type="entry name" value="WW_DOMAIN_2"/>
    <property type="match status" value="1"/>
</dbReference>
<comment type="caution">
    <text evidence="9">The sequence shown here is derived from an EMBL/GenBank/DDBJ whole genome shotgun (WGS) entry which is preliminary data.</text>
</comment>
<comment type="catalytic activity">
    <reaction evidence="1 5">
        <text>[protein]-peptidylproline (omega=180) = [protein]-peptidylproline (omega=0)</text>
        <dbReference type="Rhea" id="RHEA:16237"/>
        <dbReference type="Rhea" id="RHEA-COMP:10747"/>
        <dbReference type="Rhea" id="RHEA-COMP:10748"/>
        <dbReference type="ChEBI" id="CHEBI:83833"/>
        <dbReference type="ChEBI" id="CHEBI:83834"/>
        <dbReference type="EC" id="5.2.1.8"/>
    </reaction>
</comment>